<dbReference type="InterPro" id="IPR034154">
    <property type="entry name" value="TOPRIM_DnaG/twinkle"/>
</dbReference>
<name>A0A4S8QFJ6_9ACTN</name>
<dbReference type="SUPFAM" id="SSF56731">
    <property type="entry name" value="DNA primase core"/>
    <property type="match status" value="1"/>
</dbReference>
<reference evidence="4" key="1">
    <citation type="submission" date="2019-04" db="EMBL/GenBank/DDBJ databases">
        <title>Nocardioides xinjiangensis sp. nov.</title>
        <authorList>
            <person name="Liu S."/>
        </authorList>
    </citation>
    <scope>NUCLEOTIDE SEQUENCE [LARGE SCALE GENOMIC DNA]</scope>
    <source>
        <strain evidence="4">18</strain>
    </source>
</reference>
<accession>A0A4S8QFJ6</accession>
<gene>
    <name evidence="3" type="ORF">FAB82_00940</name>
</gene>
<dbReference type="EMBL" id="STGY01000003">
    <property type="protein sequence ID" value="THV43457.1"/>
    <property type="molecule type" value="Genomic_DNA"/>
</dbReference>
<comment type="caution">
    <text evidence="3">The sequence shown here is derived from an EMBL/GenBank/DDBJ whole genome shotgun (WGS) entry which is preliminary data.</text>
</comment>
<proteinExistence type="predicted"/>
<feature type="domain" description="DUF3631" evidence="2">
    <location>
        <begin position="356"/>
        <end position="552"/>
    </location>
</feature>
<dbReference type="Pfam" id="PF12307">
    <property type="entry name" value="DUF3631"/>
    <property type="match status" value="1"/>
</dbReference>
<dbReference type="Gene3D" id="3.40.1360.10">
    <property type="match status" value="1"/>
</dbReference>
<feature type="compositionally biased region" description="Polar residues" evidence="1">
    <location>
        <begin position="556"/>
        <end position="579"/>
    </location>
</feature>
<sequence>MTGIEGQALAHCFAGCANDAVLGALNWEPRDLFDNPKGAEYRYDDGRIVHRSPSKKFRQSGNLGGTPQLYRSRKVARAVANGERVFLVEGEKDVHALESIGAVATTAPMGAGSFGKADVAPLQGAVVVAVVDNDGDAGQKWADAVRARLDGTTKGLQFVKAATGKDSADHVAAGRGLADFVPLGDPEGHDALALVEEFISKYTVFPSPHCLTAVTLWAAHTHAIDAFYTSPRLVLDSPEPGSGKTRVLELLNLVCHNPKLMISSSTAAIFRRLAKGTMTVLFDEVDAIFNVKSAGNYEDLRALLNSGYKRGATIDRCVGDAAKMDVQEFKVFSPVALAGLAGNMPGTIITRAVVIHMRRRAPGEKVAPFRERDAEPEADKIRAALESWTRSVAGALADARPVMPKGVEDRPAEVWEALLAVADAAGGEWPGRAREACKHFVMGSSTEGQSLGVRLLADIREAFTVRDDEGKATGEMLDRMPSEELVDALVRMEEAPWADLYGKPLNMVRLSKELKRYGVSPTVFKLNGDSRRGYMTEPSKVSVGLHDAWRRYLPADSSNQRNQRNPAGQTVTPSSAVTPSPVTALEGVTGLTSEVTAVTAVTPYCRKCGFNPCKQRAGCPTQITEEHTQ</sequence>
<dbReference type="OrthoDB" id="3261135at2"/>
<dbReference type="InterPro" id="IPR022081">
    <property type="entry name" value="DUF3631"/>
</dbReference>
<evidence type="ECO:0000313" key="4">
    <source>
        <dbReference type="Proteomes" id="UP000308760"/>
    </source>
</evidence>
<reference evidence="3 4" key="2">
    <citation type="submission" date="2019-05" db="EMBL/GenBank/DDBJ databases">
        <title>Glycomyces buryatensis sp. nov.</title>
        <authorList>
            <person name="Nikitina E."/>
        </authorList>
    </citation>
    <scope>NUCLEOTIDE SEQUENCE [LARGE SCALE GENOMIC DNA]</scope>
    <source>
        <strain evidence="3 4">18</strain>
    </source>
</reference>
<dbReference type="CDD" id="cd01029">
    <property type="entry name" value="TOPRIM_primases"/>
    <property type="match status" value="1"/>
</dbReference>
<evidence type="ECO:0000259" key="2">
    <source>
        <dbReference type="Pfam" id="PF12307"/>
    </source>
</evidence>
<dbReference type="AlphaFoldDB" id="A0A4S8QFJ6"/>
<evidence type="ECO:0000313" key="3">
    <source>
        <dbReference type="EMBL" id="THV43457.1"/>
    </source>
</evidence>
<organism evidence="3 4">
    <name type="scientific">Glycomyces buryatensis</name>
    <dbReference type="NCBI Taxonomy" id="2570927"/>
    <lineage>
        <taxon>Bacteria</taxon>
        <taxon>Bacillati</taxon>
        <taxon>Actinomycetota</taxon>
        <taxon>Actinomycetes</taxon>
        <taxon>Glycomycetales</taxon>
        <taxon>Glycomycetaceae</taxon>
        <taxon>Glycomyces</taxon>
    </lineage>
</organism>
<dbReference type="RefSeq" id="WP_136532666.1">
    <property type="nucleotide sequence ID" value="NZ_STGY01000003.1"/>
</dbReference>
<evidence type="ECO:0000256" key="1">
    <source>
        <dbReference type="SAM" id="MobiDB-lite"/>
    </source>
</evidence>
<protein>
    <submittedName>
        <fullName evidence="3">DUF3631 domain-containing protein</fullName>
    </submittedName>
</protein>
<dbReference type="Proteomes" id="UP000308760">
    <property type="component" value="Unassembled WGS sequence"/>
</dbReference>
<keyword evidence="4" id="KW-1185">Reference proteome</keyword>
<feature type="region of interest" description="Disordered" evidence="1">
    <location>
        <begin position="555"/>
        <end position="579"/>
    </location>
</feature>